<reference evidence="1" key="1">
    <citation type="submission" date="2022-12" db="EMBL/GenBank/DDBJ databases">
        <authorList>
            <consortium name="Asia Pacific Centre for Animal Health"/>
            <person name="Klose S.M."/>
            <person name="Legione A.R."/>
            <person name="Monotti I."/>
            <person name="Bushell R."/>
            <person name="Marenda M.S."/>
            <person name="Sugiyama T."/>
            <person name="Browning G.F."/>
            <person name="Vaz P.K."/>
        </authorList>
    </citation>
    <scope>NUCLEOTIDE SEQUENCE</scope>
    <source>
        <strain evidence="1">Felid995</strain>
    </source>
</reference>
<organism evidence="1 2">
    <name type="scientific">Mycoplasmopsis edwardii</name>
    <dbReference type="NCBI Taxonomy" id="53558"/>
    <lineage>
        <taxon>Bacteria</taxon>
        <taxon>Bacillati</taxon>
        <taxon>Mycoplasmatota</taxon>
        <taxon>Mycoplasmoidales</taxon>
        <taxon>Metamycoplasmataceae</taxon>
        <taxon>Mycoplasmopsis</taxon>
    </lineage>
</organism>
<proteinExistence type="predicted"/>
<evidence type="ECO:0000313" key="2">
    <source>
        <dbReference type="Proteomes" id="UP001213039"/>
    </source>
</evidence>
<protein>
    <submittedName>
        <fullName evidence="1">NUDIX domain-containing protein</fullName>
    </submittedName>
</protein>
<dbReference type="Proteomes" id="UP001213039">
    <property type="component" value="Chromosome"/>
</dbReference>
<keyword evidence="2" id="KW-1185">Reference proteome</keyword>
<gene>
    <name evidence="1" type="ORF">Me_995_000445</name>
</gene>
<evidence type="ECO:0000313" key="1">
    <source>
        <dbReference type="EMBL" id="WBP83822.1"/>
    </source>
</evidence>
<dbReference type="EMBL" id="CP114370">
    <property type="protein sequence ID" value="WBP83822.1"/>
    <property type="molecule type" value="Genomic_DNA"/>
</dbReference>
<accession>A0ACD4PGQ3</accession>
<sequence length="156" mass="18562">MDVLFTKNNNTFKMRVGCIIKNGDKILVTYDSPNSYRYLPGGKVEFGESVFDTVKREIKEELNIDVLDVKELFVDEVFYFSNFSNTNVHELCFYFEIKLALNQEISKDKFSIFENNRELYFEWLTPDEINKIDFRPHSVKDVLSNFPKQFEILRKK</sequence>
<name>A0ACD4PGQ3_9BACT</name>